<dbReference type="AlphaFoldDB" id="A0A5D2P1W7"/>
<dbReference type="EMBL" id="CM017618">
    <property type="protein sequence ID" value="TYI09305.1"/>
    <property type="molecule type" value="Genomic_DNA"/>
</dbReference>
<gene>
    <name evidence="2" type="ORF">ES332_A09G063500v1</name>
</gene>
<proteinExistence type="predicted"/>
<dbReference type="Proteomes" id="UP000322667">
    <property type="component" value="Chromosome A09"/>
</dbReference>
<keyword evidence="1" id="KW-0732">Signal</keyword>
<feature type="signal peptide" evidence="1">
    <location>
        <begin position="1"/>
        <end position="22"/>
    </location>
</feature>
<reference evidence="2 3" key="1">
    <citation type="submission" date="2019-07" db="EMBL/GenBank/DDBJ databases">
        <title>WGS assembly of Gossypium tomentosum.</title>
        <authorList>
            <person name="Chen Z.J."/>
            <person name="Sreedasyam A."/>
            <person name="Ando A."/>
            <person name="Song Q."/>
            <person name="De L."/>
            <person name="Hulse-Kemp A."/>
            <person name="Ding M."/>
            <person name="Ye W."/>
            <person name="Kirkbride R."/>
            <person name="Jenkins J."/>
            <person name="Plott C."/>
            <person name="Lovell J."/>
            <person name="Lin Y.-M."/>
            <person name="Vaughn R."/>
            <person name="Liu B."/>
            <person name="Li W."/>
            <person name="Simpson S."/>
            <person name="Scheffler B."/>
            <person name="Saski C."/>
            <person name="Grover C."/>
            <person name="Hu G."/>
            <person name="Conover J."/>
            <person name="Carlson J."/>
            <person name="Shu S."/>
            <person name="Boston L."/>
            <person name="Williams M."/>
            <person name="Peterson D."/>
            <person name="Mcgee K."/>
            <person name="Jones D."/>
            <person name="Wendel J."/>
            <person name="Stelly D."/>
            <person name="Grimwood J."/>
            <person name="Schmutz J."/>
        </authorList>
    </citation>
    <scope>NUCLEOTIDE SEQUENCE [LARGE SCALE GENOMIC DNA]</scope>
    <source>
        <strain evidence="2">7179.01</strain>
    </source>
</reference>
<protein>
    <submittedName>
        <fullName evidence="2">Uncharacterized protein</fullName>
    </submittedName>
</protein>
<organism evidence="2 3">
    <name type="scientific">Gossypium tomentosum</name>
    <name type="common">Hawaiian cotton</name>
    <name type="synonym">Gossypium sandvicense</name>
    <dbReference type="NCBI Taxonomy" id="34277"/>
    <lineage>
        <taxon>Eukaryota</taxon>
        <taxon>Viridiplantae</taxon>
        <taxon>Streptophyta</taxon>
        <taxon>Embryophyta</taxon>
        <taxon>Tracheophyta</taxon>
        <taxon>Spermatophyta</taxon>
        <taxon>Magnoliopsida</taxon>
        <taxon>eudicotyledons</taxon>
        <taxon>Gunneridae</taxon>
        <taxon>Pentapetalae</taxon>
        <taxon>rosids</taxon>
        <taxon>malvids</taxon>
        <taxon>Malvales</taxon>
        <taxon>Malvaceae</taxon>
        <taxon>Malvoideae</taxon>
        <taxon>Gossypium</taxon>
    </lineage>
</organism>
<feature type="chain" id="PRO_5023015460" evidence="1">
    <location>
        <begin position="23"/>
        <end position="74"/>
    </location>
</feature>
<evidence type="ECO:0000313" key="3">
    <source>
        <dbReference type="Proteomes" id="UP000322667"/>
    </source>
</evidence>
<evidence type="ECO:0000256" key="1">
    <source>
        <dbReference type="SAM" id="SignalP"/>
    </source>
</evidence>
<evidence type="ECO:0000313" key="2">
    <source>
        <dbReference type="EMBL" id="TYI09305.1"/>
    </source>
</evidence>
<accession>A0A5D2P1W7</accession>
<keyword evidence="3" id="KW-1185">Reference proteome</keyword>
<name>A0A5D2P1W7_GOSTO</name>
<sequence>MNTAILEKRPLVLLFILKSSFATFPTMPPISSRIILLYINPGSPGSQIQVITMLKYGCNGEKYLVHCWTVRYWP</sequence>